<gene>
    <name evidence="6" type="ORF">GCM10009681_00580</name>
</gene>
<dbReference type="InterPro" id="IPR052064">
    <property type="entry name" value="Mito_IMP1_subunit"/>
</dbReference>
<dbReference type="EMBL" id="BAAALS010000001">
    <property type="protein sequence ID" value="GAA1734322.1"/>
    <property type="molecule type" value="Genomic_DNA"/>
</dbReference>
<evidence type="ECO:0000256" key="2">
    <source>
        <dbReference type="ARBA" id="ARBA00022801"/>
    </source>
</evidence>
<keyword evidence="7" id="KW-1185">Reference proteome</keyword>
<sequence length="97" mass="11006">MAPTLRDGDAVLARRGGREPRPGDVVLGRFRSRPELLVIKRVVRREGDGWWLAGDNPYASDDSASYGVATIEARVVLQWWPRFRWRLCSGKETGDPR</sequence>
<evidence type="ECO:0000313" key="7">
    <source>
        <dbReference type="Proteomes" id="UP001500655"/>
    </source>
</evidence>
<protein>
    <recommendedName>
        <fullName evidence="5">Peptidase S24/S26A/S26B/S26C domain-containing protein</fullName>
    </recommendedName>
</protein>
<keyword evidence="3" id="KW-0472">Membrane</keyword>
<dbReference type="Proteomes" id="UP001500655">
    <property type="component" value="Unassembled WGS sequence"/>
</dbReference>
<dbReference type="PANTHER" id="PTHR12383">
    <property type="entry name" value="PROTEASE FAMILY S26 MITOCHONDRIAL INNER MEMBRANE PROTEASE-RELATED"/>
    <property type="match status" value="1"/>
</dbReference>
<evidence type="ECO:0000313" key="6">
    <source>
        <dbReference type="EMBL" id="GAA1734322.1"/>
    </source>
</evidence>
<proteinExistence type="predicted"/>
<feature type="domain" description="Peptidase S24/S26A/S26B/S26C" evidence="5">
    <location>
        <begin position="1"/>
        <end position="76"/>
    </location>
</feature>
<dbReference type="InterPro" id="IPR015927">
    <property type="entry name" value="Peptidase_S24_S26A/B/C"/>
</dbReference>
<comment type="subcellular location">
    <subcellularLocation>
        <location evidence="1">Membrane</location>
    </subcellularLocation>
</comment>
<feature type="region of interest" description="Disordered" evidence="4">
    <location>
        <begin position="1"/>
        <end position="20"/>
    </location>
</feature>
<keyword evidence="2" id="KW-0378">Hydrolase</keyword>
<dbReference type="PANTHER" id="PTHR12383:SF16">
    <property type="entry name" value="MITOCHONDRIAL INNER MEMBRANE PROTEASE SUBUNIT 1"/>
    <property type="match status" value="1"/>
</dbReference>
<organism evidence="6 7">
    <name type="scientific">Luedemannella helvata</name>
    <dbReference type="NCBI Taxonomy" id="349315"/>
    <lineage>
        <taxon>Bacteria</taxon>
        <taxon>Bacillati</taxon>
        <taxon>Actinomycetota</taxon>
        <taxon>Actinomycetes</taxon>
        <taxon>Micromonosporales</taxon>
        <taxon>Micromonosporaceae</taxon>
        <taxon>Luedemannella</taxon>
    </lineage>
</organism>
<dbReference type="InterPro" id="IPR036286">
    <property type="entry name" value="LexA/Signal_pep-like_sf"/>
</dbReference>
<dbReference type="CDD" id="cd06462">
    <property type="entry name" value="Peptidase_S24_S26"/>
    <property type="match status" value="1"/>
</dbReference>
<evidence type="ECO:0000256" key="4">
    <source>
        <dbReference type="SAM" id="MobiDB-lite"/>
    </source>
</evidence>
<name>A0ABP4VT49_9ACTN</name>
<reference evidence="7" key="1">
    <citation type="journal article" date="2019" name="Int. J. Syst. Evol. Microbiol.">
        <title>The Global Catalogue of Microorganisms (GCM) 10K type strain sequencing project: providing services to taxonomists for standard genome sequencing and annotation.</title>
        <authorList>
            <consortium name="The Broad Institute Genomics Platform"/>
            <consortium name="The Broad Institute Genome Sequencing Center for Infectious Disease"/>
            <person name="Wu L."/>
            <person name="Ma J."/>
        </authorList>
    </citation>
    <scope>NUCLEOTIDE SEQUENCE [LARGE SCALE GENOMIC DNA]</scope>
    <source>
        <strain evidence="7">JCM 13249</strain>
    </source>
</reference>
<dbReference type="Pfam" id="PF00717">
    <property type="entry name" value="Peptidase_S24"/>
    <property type="match status" value="1"/>
</dbReference>
<evidence type="ECO:0000259" key="5">
    <source>
        <dbReference type="Pfam" id="PF00717"/>
    </source>
</evidence>
<dbReference type="SUPFAM" id="SSF51306">
    <property type="entry name" value="LexA/Signal peptidase"/>
    <property type="match status" value="1"/>
</dbReference>
<evidence type="ECO:0000256" key="3">
    <source>
        <dbReference type="ARBA" id="ARBA00023136"/>
    </source>
</evidence>
<comment type="caution">
    <text evidence="6">The sequence shown here is derived from an EMBL/GenBank/DDBJ whole genome shotgun (WGS) entry which is preliminary data.</text>
</comment>
<accession>A0ABP4VT49</accession>
<dbReference type="Gene3D" id="2.10.109.10">
    <property type="entry name" value="Umud Fragment, subunit A"/>
    <property type="match status" value="1"/>
</dbReference>
<evidence type="ECO:0000256" key="1">
    <source>
        <dbReference type="ARBA" id="ARBA00004370"/>
    </source>
</evidence>